<reference evidence="2 3" key="1">
    <citation type="submission" date="2018-07" db="EMBL/GenBank/DDBJ databases">
        <title>Chryseobacterium lacus sp. nov., isolated from lake water.</title>
        <authorList>
            <person name="Li C.-M."/>
        </authorList>
    </citation>
    <scope>NUCLEOTIDE SEQUENCE [LARGE SCALE GENOMIC DNA]</scope>
    <source>
        <strain evidence="2 3">YLOS41</strain>
    </source>
</reference>
<proteinExistence type="predicted"/>
<name>A0A368MZ66_9FLAO</name>
<dbReference type="OrthoDB" id="1237633at2"/>
<keyword evidence="1" id="KW-0732">Signal</keyword>
<keyword evidence="3" id="KW-1185">Reference proteome</keyword>
<evidence type="ECO:0008006" key="4">
    <source>
        <dbReference type="Google" id="ProtNLM"/>
    </source>
</evidence>
<dbReference type="Proteomes" id="UP000252172">
    <property type="component" value="Unassembled WGS sequence"/>
</dbReference>
<gene>
    <name evidence="2" type="ORF">DQ356_10140</name>
</gene>
<feature type="signal peptide" evidence="1">
    <location>
        <begin position="1"/>
        <end position="18"/>
    </location>
</feature>
<evidence type="ECO:0000313" key="3">
    <source>
        <dbReference type="Proteomes" id="UP000252172"/>
    </source>
</evidence>
<feature type="chain" id="PRO_5016927020" description="Outer membrane protein beta-barrel domain-containing protein" evidence="1">
    <location>
        <begin position="19"/>
        <end position="266"/>
    </location>
</feature>
<sequence length="266" mass="31356">MKKYLLFFVLFISAFAYTQENDTIYIYEEVIEYDTVFVKKSGVVINPADQRPGYRKRTFRPNTDFSFLLLGGVKQISSFQADQAGYQRGAGIGVLLRRNVFTPEMSISLGMQFFMWPENHRIKSVPAQENTDGIYFNNLSKPAKFLYFTNEHNEINVPLNFYYTWKNFSPYFGFFLNYTTFKMHYEIESRTIPNQSYAFAANQYNFGYTTGILYQNNRFGISLEYQHHEFLKMNFWNRSAGNINLKFKDGFQDHKFLLGIHLSLVK</sequence>
<organism evidence="2 3">
    <name type="scientific">Chryseobacterium lacus</name>
    <dbReference type="NCBI Taxonomy" id="2058346"/>
    <lineage>
        <taxon>Bacteria</taxon>
        <taxon>Pseudomonadati</taxon>
        <taxon>Bacteroidota</taxon>
        <taxon>Flavobacteriia</taxon>
        <taxon>Flavobacteriales</taxon>
        <taxon>Weeksellaceae</taxon>
        <taxon>Chryseobacterium group</taxon>
        <taxon>Chryseobacterium</taxon>
    </lineage>
</organism>
<dbReference type="AlphaFoldDB" id="A0A368MZ66"/>
<protein>
    <recommendedName>
        <fullName evidence="4">Outer membrane protein beta-barrel domain-containing protein</fullName>
    </recommendedName>
</protein>
<comment type="caution">
    <text evidence="2">The sequence shown here is derived from an EMBL/GenBank/DDBJ whole genome shotgun (WGS) entry which is preliminary data.</text>
</comment>
<dbReference type="RefSeq" id="WP_114304380.1">
    <property type="nucleotide sequence ID" value="NZ_QPIE01000007.1"/>
</dbReference>
<evidence type="ECO:0000313" key="2">
    <source>
        <dbReference type="EMBL" id="RCU42279.1"/>
    </source>
</evidence>
<dbReference type="EMBL" id="QPIE01000007">
    <property type="protein sequence ID" value="RCU42279.1"/>
    <property type="molecule type" value="Genomic_DNA"/>
</dbReference>
<evidence type="ECO:0000256" key="1">
    <source>
        <dbReference type="SAM" id="SignalP"/>
    </source>
</evidence>
<accession>A0A368MZ66</accession>